<sequence>MKNSQAQLIRRLSSKQLKQQVWLSQGILLILAIGLTFIFFKGFDPFLELFSWSWFQIFFYSLFSAIIIVGIDIVTMYIFPKRWWDDGGINEKIFNQGSYIEIIVLCFCIALVEEWLFRGILQTQFGLWIASIIFAFVHTRYLSKPFLFIAVVMLSFWIGLVYQWTGNLTTVIALHFLVDLFLALLIRTGRFQHAR</sequence>
<dbReference type="Pfam" id="PF02517">
    <property type="entry name" value="Rce1-like"/>
    <property type="match status" value="1"/>
</dbReference>
<dbReference type="Proteomes" id="UP000831537">
    <property type="component" value="Chromosome"/>
</dbReference>
<feature type="transmembrane region" description="Helical" evidence="1">
    <location>
        <begin position="21"/>
        <end position="40"/>
    </location>
</feature>
<organism evidence="3 4">
    <name type="scientific">Gracilibacillus salinarum</name>
    <dbReference type="NCBI Taxonomy" id="2932255"/>
    <lineage>
        <taxon>Bacteria</taxon>
        <taxon>Bacillati</taxon>
        <taxon>Bacillota</taxon>
        <taxon>Bacilli</taxon>
        <taxon>Bacillales</taxon>
        <taxon>Bacillaceae</taxon>
        <taxon>Gracilibacillus</taxon>
    </lineage>
</organism>
<evidence type="ECO:0000313" key="4">
    <source>
        <dbReference type="Proteomes" id="UP000831537"/>
    </source>
</evidence>
<keyword evidence="3" id="KW-0482">Metalloprotease</keyword>
<proteinExistence type="predicted"/>
<keyword evidence="1" id="KW-1133">Transmembrane helix</keyword>
<evidence type="ECO:0000259" key="2">
    <source>
        <dbReference type="Pfam" id="PF02517"/>
    </source>
</evidence>
<evidence type="ECO:0000313" key="3">
    <source>
        <dbReference type="EMBL" id="UOQ85906.1"/>
    </source>
</evidence>
<evidence type="ECO:0000256" key="1">
    <source>
        <dbReference type="SAM" id="Phobius"/>
    </source>
</evidence>
<feature type="transmembrane region" description="Helical" evidence="1">
    <location>
        <begin position="168"/>
        <end position="186"/>
    </location>
</feature>
<keyword evidence="3" id="KW-0378">Hydrolase</keyword>
<dbReference type="RefSeq" id="WP_244746196.1">
    <property type="nucleotide sequence ID" value="NZ_CP095071.1"/>
</dbReference>
<feature type="domain" description="CAAX prenyl protease 2/Lysostaphin resistance protein A-like" evidence="2">
    <location>
        <begin position="98"/>
        <end position="181"/>
    </location>
</feature>
<feature type="transmembrane region" description="Helical" evidence="1">
    <location>
        <begin position="52"/>
        <end position="79"/>
    </location>
</feature>
<protein>
    <submittedName>
        <fullName evidence="3">CPBP family intramembrane metalloprotease</fullName>
    </submittedName>
</protein>
<dbReference type="GO" id="GO:0008237">
    <property type="term" value="F:metallopeptidase activity"/>
    <property type="evidence" value="ECO:0007669"/>
    <property type="project" value="UniProtKB-KW"/>
</dbReference>
<keyword evidence="3" id="KW-0645">Protease</keyword>
<name>A0ABY4GNZ3_9BACI</name>
<dbReference type="InterPro" id="IPR003675">
    <property type="entry name" value="Rce1/LyrA-like_dom"/>
</dbReference>
<dbReference type="EMBL" id="CP095071">
    <property type="protein sequence ID" value="UOQ85906.1"/>
    <property type="molecule type" value="Genomic_DNA"/>
</dbReference>
<accession>A0ABY4GNZ3</accession>
<keyword evidence="1" id="KW-0812">Transmembrane</keyword>
<keyword evidence="1" id="KW-0472">Membrane</keyword>
<feature type="transmembrane region" description="Helical" evidence="1">
    <location>
        <begin position="99"/>
        <end position="117"/>
    </location>
</feature>
<keyword evidence="4" id="KW-1185">Reference proteome</keyword>
<gene>
    <name evidence="3" type="ORF">MUN87_03075</name>
</gene>
<reference evidence="3 4" key="1">
    <citation type="submission" date="2022-04" db="EMBL/GenBank/DDBJ databases">
        <title>Gracilibacillus sp. isolated from saltern.</title>
        <authorList>
            <person name="Won M."/>
            <person name="Lee C.-M."/>
            <person name="Woen H.-Y."/>
            <person name="Kwon S.-W."/>
        </authorList>
    </citation>
    <scope>NUCLEOTIDE SEQUENCE [LARGE SCALE GENOMIC DNA]</scope>
    <source>
        <strain evidence="3 4">SSPM10-3</strain>
    </source>
</reference>
<feature type="transmembrane region" description="Helical" evidence="1">
    <location>
        <begin position="146"/>
        <end position="162"/>
    </location>
</feature>
<feature type="transmembrane region" description="Helical" evidence="1">
    <location>
        <begin position="123"/>
        <end position="139"/>
    </location>
</feature>